<dbReference type="AlphaFoldDB" id="A0A172ZBV3"/>
<sequence>MGLIKSILNQVLKSKSGSGHRRHRSYSSSDRYSRKGSSHNQYGHGHYRRKRGSSSYSSS</sequence>
<evidence type="ECO:0000256" key="1">
    <source>
        <dbReference type="SAM" id="MobiDB-lite"/>
    </source>
</evidence>
<reference evidence="3" key="1">
    <citation type="submission" date="2015-10" db="EMBL/GenBank/DDBJ databases">
        <title>Genome of Paenibacillus bovis sp. nov.</title>
        <authorList>
            <person name="Wu Z."/>
            <person name="Gao C."/>
            <person name="Liu Z."/>
            <person name="Zheng H."/>
        </authorList>
    </citation>
    <scope>NUCLEOTIDE SEQUENCE [LARGE SCALE GENOMIC DNA]</scope>
    <source>
        <strain evidence="3">BD3526</strain>
    </source>
</reference>
<protein>
    <submittedName>
        <fullName evidence="2">Uncharacterized protein</fullName>
    </submittedName>
</protein>
<evidence type="ECO:0000313" key="2">
    <source>
        <dbReference type="EMBL" id="ANF94747.1"/>
    </source>
</evidence>
<accession>A0A172ZBV3</accession>
<keyword evidence="3" id="KW-1185">Reference proteome</keyword>
<dbReference type="EMBL" id="CP013023">
    <property type="protein sequence ID" value="ANF94747.1"/>
    <property type="molecule type" value="Genomic_DNA"/>
</dbReference>
<organism evidence="2 3">
    <name type="scientific">Paenibacillus bovis</name>
    <dbReference type="NCBI Taxonomy" id="1616788"/>
    <lineage>
        <taxon>Bacteria</taxon>
        <taxon>Bacillati</taxon>
        <taxon>Bacillota</taxon>
        <taxon>Bacilli</taxon>
        <taxon>Bacillales</taxon>
        <taxon>Paenibacillaceae</taxon>
        <taxon>Paenibacillus</taxon>
    </lineage>
</organism>
<reference evidence="2 3" key="2">
    <citation type="journal article" date="2016" name="Int. J. Syst. Evol. Microbiol.">
        <title>Paenibacillus bovis sp. nov., isolated from raw yak (Bos grunniens) milk.</title>
        <authorList>
            <person name="Gao C."/>
            <person name="Han J."/>
            <person name="Liu Z."/>
            <person name="Xu X."/>
            <person name="Hang F."/>
            <person name="Wu Z."/>
        </authorList>
    </citation>
    <scope>NUCLEOTIDE SEQUENCE [LARGE SCALE GENOMIC DNA]</scope>
    <source>
        <strain evidence="2 3">BD3526</strain>
    </source>
</reference>
<dbReference type="KEGG" id="pbv:AR543_01000"/>
<evidence type="ECO:0000313" key="3">
    <source>
        <dbReference type="Proteomes" id="UP000078148"/>
    </source>
</evidence>
<dbReference type="RefSeq" id="WP_060531025.1">
    <property type="nucleotide sequence ID" value="NZ_CP013023.1"/>
</dbReference>
<gene>
    <name evidence="2" type="ORF">AR543_01000</name>
</gene>
<feature type="region of interest" description="Disordered" evidence="1">
    <location>
        <begin position="12"/>
        <end position="59"/>
    </location>
</feature>
<dbReference type="Proteomes" id="UP000078148">
    <property type="component" value="Chromosome"/>
</dbReference>
<name>A0A172ZBV3_9BACL</name>
<proteinExistence type="predicted"/>